<name>A0A0D9Z2E7_9ORYZ</name>
<reference evidence="1" key="1">
    <citation type="submission" date="2015-04" db="UniProtKB">
        <authorList>
            <consortium name="EnsemblPlants"/>
        </authorList>
    </citation>
    <scope>IDENTIFICATION</scope>
</reference>
<organism evidence="1">
    <name type="scientific">Oryza glumipatula</name>
    <dbReference type="NCBI Taxonomy" id="40148"/>
    <lineage>
        <taxon>Eukaryota</taxon>
        <taxon>Viridiplantae</taxon>
        <taxon>Streptophyta</taxon>
        <taxon>Embryophyta</taxon>
        <taxon>Tracheophyta</taxon>
        <taxon>Spermatophyta</taxon>
        <taxon>Magnoliopsida</taxon>
        <taxon>Liliopsida</taxon>
        <taxon>Poales</taxon>
        <taxon>Poaceae</taxon>
        <taxon>BOP clade</taxon>
        <taxon>Oryzoideae</taxon>
        <taxon>Oryzeae</taxon>
        <taxon>Oryzinae</taxon>
        <taxon>Oryza</taxon>
    </lineage>
</organism>
<dbReference type="Gramene" id="OGLUM03G04470.3">
    <property type="protein sequence ID" value="OGLUM03G04470.3"/>
    <property type="gene ID" value="OGLUM03G04470"/>
</dbReference>
<evidence type="ECO:0000313" key="1">
    <source>
        <dbReference type="EnsemblPlants" id="OGLUM03G04470.3"/>
    </source>
</evidence>
<protein>
    <submittedName>
        <fullName evidence="1">1,2-dihydroxy-3-keto-5-methylthiopentene dioxygenase</fullName>
    </submittedName>
</protein>
<proteinExistence type="predicted"/>
<evidence type="ECO:0000313" key="2">
    <source>
        <dbReference type="Proteomes" id="UP000026961"/>
    </source>
</evidence>
<dbReference type="AlphaFoldDB" id="A0A0D9Z2E7"/>
<dbReference type="Proteomes" id="UP000026961">
    <property type="component" value="Chromosome 3"/>
</dbReference>
<keyword evidence="2" id="KW-1185">Reference proteome</keyword>
<dbReference type="EnsemblPlants" id="OGLUM03G04470.3">
    <property type="protein sequence ID" value="OGLUM03G04470.3"/>
    <property type="gene ID" value="OGLUM03G04470"/>
</dbReference>
<reference evidence="1" key="2">
    <citation type="submission" date="2018-05" db="EMBL/GenBank/DDBJ databases">
        <title>OgluRS3 (Oryza glumaepatula Reference Sequence Version 3).</title>
        <authorList>
            <person name="Zhang J."/>
            <person name="Kudrna D."/>
            <person name="Lee S."/>
            <person name="Talag J."/>
            <person name="Welchert J."/>
            <person name="Wing R.A."/>
        </authorList>
    </citation>
    <scope>NUCLEOTIDE SEQUENCE [LARGE SCALE GENOMIC DNA]</scope>
</reference>
<dbReference type="HOGENOM" id="CLU_2964631_0_0_1"/>
<sequence length="59" mass="6750">MPRREDDAYAAMAGATRRVFSRLQRKLRGLRMNSVCEVHQISANFCQTQTRRLVPGVSI</sequence>
<accession>A0A0D9Z2E7</accession>